<dbReference type="SUPFAM" id="SSF55681">
    <property type="entry name" value="Class II aaRS and biotin synthetases"/>
    <property type="match status" value="1"/>
</dbReference>
<feature type="binding site" evidence="5 8">
    <location>
        <begin position="162"/>
        <end position="164"/>
    </location>
    <ligand>
        <name>substrate</name>
    </ligand>
</feature>
<evidence type="ECO:0000313" key="12">
    <source>
        <dbReference type="Proteomes" id="UP000295244"/>
    </source>
</evidence>
<comment type="subcellular location">
    <subcellularLocation>
        <location evidence="5">Cytoplasm</location>
    </subcellularLocation>
</comment>
<protein>
    <recommendedName>
        <fullName evidence="5 6">Octanoyltransferase</fullName>
        <ecNumber evidence="5 6">2.3.1.181</ecNumber>
    </recommendedName>
    <alternativeName>
        <fullName evidence="5">Lipoate-protein ligase B</fullName>
    </alternativeName>
    <alternativeName>
        <fullName evidence="5">Lipoyl/octanoyl transferase</fullName>
    </alternativeName>
    <alternativeName>
        <fullName evidence="5">Octanoyl-[acyl-carrier-protein]-protein N-octanoyltransferase</fullName>
    </alternativeName>
</protein>
<comment type="miscellaneous">
    <text evidence="5">In the reaction, the free carboxyl group of octanoic acid is attached via an amide linkage to the epsilon-amino group of a specific lysine residue of lipoyl domains of lipoate-dependent enzymes.</text>
</comment>
<comment type="caution">
    <text evidence="11">The sequence shown here is derived from an EMBL/GenBank/DDBJ whole genome shotgun (WGS) entry which is preliminary data.</text>
</comment>
<evidence type="ECO:0000256" key="3">
    <source>
        <dbReference type="ARBA" id="ARBA00023315"/>
    </source>
</evidence>
<dbReference type="InterPro" id="IPR045864">
    <property type="entry name" value="aa-tRNA-synth_II/BPL/LPL"/>
</dbReference>
<reference evidence="11 12" key="1">
    <citation type="submission" date="2019-03" db="EMBL/GenBank/DDBJ databases">
        <title>Whole genome sequence of a novel Rubrobacter taiwanensis strain, isolated from Yellowstone National Park.</title>
        <authorList>
            <person name="Freed S."/>
            <person name="Ramaley R.F."/>
            <person name="Kyndt J.A."/>
        </authorList>
    </citation>
    <scope>NUCLEOTIDE SEQUENCE [LARGE SCALE GENOMIC DNA]</scope>
    <source>
        <strain evidence="11 12">Yellowstone</strain>
    </source>
</reference>
<comment type="pathway">
    <text evidence="1 5 6">Protein modification; protein lipoylation via endogenous pathway; protein N(6)-(lipoyl)lysine from octanoyl-[acyl-carrier-protein]: step 1/2.</text>
</comment>
<keyword evidence="12" id="KW-1185">Reference proteome</keyword>
<dbReference type="InterPro" id="IPR004143">
    <property type="entry name" value="BPL_LPL_catalytic"/>
</dbReference>
<name>A0A4R1BFW8_9ACTN</name>
<feature type="active site" description="Acyl-thioester intermediate" evidence="5 7">
    <location>
        <position position="180"/>
    </location>
</feature>
<evidence type="ECO:0000256" key="5">
    <source>
        <dbReference type="HAMAP-Rule" id="MF_00013"/>
    </source>
</evidence>
<feature type="binding site" evidence="5 8">
    <location>
        <begin position="83"/>
        <end position="90"/>
    </location>
    <ligand>
        <name>substrate</name>
    </ligand>
</feature>
<evidence type="ECO:0000256" key="1">
    <source>
        <dbReference type="ARBA" id="ARBA00004821"/>
    </source>
</evidence>
<dbReference type="PANTHER" id="PTHR10993">
    <property type="entry name" value="OCTANOYLTRANSFERASE"/>
    <property type="match status" value="1"/>
</dbReference>
<dbReference type="Proteomes" id="UP000295244">
    <property type="component" value="Unassembled WGS sequence"/>
</dbReference>
<evidence type="ECO:0000313" key="11">
    <source>
        <dbReference type="EMBL" id="TCJ16069.1"/>
    </source>
</evidence>
<organism evidence="11 12">
    <name type="scientific">Rubrobacter taiwanensis</name>
    <dbReference type="NCBI Taxonomy" id="185139"/>
    <lineage>
        <taxon>Bacteria</taxon>
        <taxon>Bacillati</taxon>
        <taxon>Actinomycetota</taxon>
        <taxon>Rubrobacteria</taxon>
        <taxon>Rubrobacterales</taxon>
        <taxon>Rubrobacteraceae</taxon>
        <taxon>Rubrobacter</taxon>
    </lineage>
</organism>
<evidence type="ECO:0000256" key="9">
    <source>
        <dbReference type="PIRSR" id="PIRSR016262-3"/>
    </source>
</evidence>
<dbReference type="AlphaFoldDB" id="A0A4R1BFW8"/>
<evidence type="ECO:0000256" key="2">
    <source>
        <dbReference type="ARBA" id="ARBA00022679"/>
    </source>
</evidence>
<keyword evidence="2 5" id="KW-0808">Transferase</keyword>
<dbReference type="RefSeq" id="WP_132691990.1">
    <property type="nucleotide sequence ID" value="NZ_SKBU01000019.1"/>
</dbReference>
<dbReference type="Pfam" id="PF21948">
    <property type="entry name" value="LplA-B_cat"/>
    <property type="match status" value="1"/>
</dbReference>
<gene>
    <name evidence="5 11" type="primary">lipB</name>
    <name evidence="11" type="ORF">E0L93_11340</name>
</gene>
<evidence type="ECO:0000256" key="4">
    <source>
        <dbReference type="ARBA" id="ARBA00024732"/>
    </source>
</evidence>
<comment type="catalytic activity">
    <reaction evidence="5 6">
        <text>octanoyl-[ACP] + L-lysyl-[protein] = N(6)-octanoyl-L-lysyl-[protein] + holo-[ACP] + H(+)</text>
        <dbReference type="Rhea" id="RHEA:17665"/>
        <dbReference type="Rhea" id="RHEA-COMP:9636"/>
        <dbReference type="Rhea" id="RHEA-COMP:9685"/>
        <dbReference type="Rhea" id="RHEA-COMP:9752"/>
        <dbReference type="Rhea" id="RHEA-COMP:9928"/>
        <dbReference type="ChEBI" id="CHEBI:15378"/>
        <dbReference type="ChEBI" id="CHEBI:29969"/>
        <dbReference type="ChEBI" id="CHEBI:64479"/>
        <dbReference type="ChEBI" id="CHEBI:78463"/>
        <dbReference type="ChEBI" id="CHEBI:78809"/>
        <dbReference type="EC" id="2.3.1.181"/>
    </reaction>
</comment>
<accession>A0A4R1BFW8</accession>
<dbReference type="EC" id="2.3.1.181" evidence="5 6"/>
<dbReference type="Gene3D" id="3.30.930.10">
    <property type="entry name" value="Bira Bifunctional Protein, Domain 2"/>
    <property type="match status" value="1"/>
</dbReference>
<dbReference type="HAMAP" id="MF_00013">
    <property type="entry name" value="LipB"/>
    <property type="match status" value="1"/>
</dbReference>
<dbReference type="InterPro" id="IPR000544">
    <property type="entry name" value="Octanoyltransferase"/>
</dbReference>
<dbReference type="NCBIfam" id="NF010925">
    <property type="entry name" value="PRK14345.1"/>
    <property type="match status" value="1"/>
</dbReference>
<keyword evidence="5" id="KW-0963">Cytoplasm</keyword>
<proteinExistence type="inferred from homology"/>
<dbReference type="PROSITE" id="PS01313">
    <property type="entry name" value="LIPB"/>
    <property type="match status" value="1"/>
</dbReference>
<dbReference type="OrthoDB" id="9787061at2"/>
<dbReference type="PIRSF" id="PIRSF016262">
    <property type="entry name" value="LPLase"/>
    <property type="match status" value="1"/>
</dbReference>
<feature type="binding site" evidence="5 8">
    <location>
        <begin position="148"/>
        <end position="150"/>
    </location>
    <ligand>
        <name>substrate</name>
    </ligand>
</feature>
<comment type="similarity">
    <text evidence="5 6">Belongs to the LipB family.</text>
</comment>
<dbReference type="EMBL" id="SKBU01000019">
    <property type="protein sequence ID" value="TCJ16069.1"/>
    <property type="molecule type" value="Genomic_DNA"/>
</dbReference>
<feature type="domain" description="BPL/LPL catalytic" evidence="10">
    <location>
        <begin position="37"/>
        <end position="218"/>
    </location>
</feature>
<evidence type="ECO:0000256" key="7">
    <source>
        <dbReference type="PIRSR" id="PIRSR016262-1"/>
    </source>
</evidence>
<dbReference type="GO" id="GO:0033819">
    <property type="term" value="F:lipoyl(octanoyl) transferase activity"/>
    <property type="evidence" value="ECO:0007669"/>
    <property type="project" value="UniProtKB-EC"/>
</dbReference>
<comment type="function">
    <text evidence="4 5 6">Catalyzes the transfer of endogenously produced octanoic acid from octanoyl-acyl-carrier-protein onto the lipoyl domains of lipoate-dependent enzymes. Lipoyl-ACP can also act as a substrate although octanoyl-ACP is likely to be the physiological substrate.</text>
</comment>
<evidence type="ECO:0000256" key="8">
    <source>
        <dbReference type="PIRSR" id="PIRSR016262-2"/>
    </source>
</evidence>
<dbReference type="InterPro" id="IPR020605">
    <property type="entry name" value="Octanoyltransferase_CS"/>
</dbReference>
<dbReference type="CDD" id="cd16444">
    <property type="entry name" value="LipB"/>
    <property type="match status" value="1"/>
</dbReference>
<dbReference type="NCBIfam" id="TIGR00214">
    <property type="entry name" value="lipB"/>
    <property type="match status" value="1"/>
</dbReference>
<sequence>MELQRRTGLEVRRLPGLQPYAGTWELQRELVLKRRRDEIPDTLLLLEHPPVYTLGRSARDASNLGAGEEYLRSLGAEVFWIDRGGDVTFHGPGQLVGYPIIRLKYREAHRYLRDLEEVVIRTVGEFGLEGRRHPDYTGVWIEDRKIAAIGVKFSSGWVTSHGFALNVNTDLRWFERVTPCGIREYGVTSLERELGRRVDLEGVERGVVRHFRAVFGVD</sequence>
<keyword evidence="3 5" id="KW-0012">Acyltransferase</keyword>
<evidence type="ECO:0000259" key="10">
    <source>
        <dbReference type="PROSITE" id="PS51733"/>
    </source>
</evidence>
<dbReference type="PANTHER" id="PTHR10993:SF7">
    <property type="entry name" value="LIPOYLTRANSFERASE 2, MITOCHONDRIAL-RELATED"/>
    <property type="match status" value="1"/>
</dbReference>
<dbReference type="UniPathway" id="UPA00538">
    <property type="reaction ID" value="UER00592"/>
</dbReference>
<dbReference type="GO" id="GO:0005737">
    <property type="term" value="C:cytoplasm"/>
    <property type="evidence" value="ECO:0007669"/>
    <property type="project" value="UniProtKB-SubCell"/>
</dbReference>
<dbReference type="GO" id="GO:0009249">
    <property type="term" value="P:protein lipoylation"/>
    <property type="evidence" value="ECO:0007669"/>
    <property type="project" value="InterPro"/>
</dbReference>
<dbReference type="FunFam" id="3.30.930.10:FF:000035">
    <property type="entry name" value="Putative lipoyltransferase 2, mitochondrial"/>
    <property type="match status" value="1"/>
</dbReference>
<evidence type="ECO:0000256" key="6">
    <source>
        <dbReference type="PIRNR" id="PIRNR016262"/>
    </source>
</evidence>
<dbReference type="PROSITE" id="PS51733">
    <property type="entry name" value="BPL_LPL_CATALYTIC"/>
    <property type="match status" value="1"/>
</dbReference>
<feature type="site" description="Lowers pKa of active site Cys" evidence="5 9">
    <location>
        <position position="145"/>
    </location>
</feature>